<dbReference type="PROSITE" id="PS00041">
    <property type="entry name" value="HTH_ARAC_FAMILY_1"/>
    <property type="match status" value="1"/>
</dbReference>
<evidence type="ECO:0000313" key="6">
    <source>
        <dbReference type="Proteomes" id="UP001385892"/>
    </source>
</evidence>
<sequence>MGQSAPSREDPLCRNSELGYSPASDLDRLVRCVSHGTPSPLIRWHYHEDYEIHLVVATSGKMFVGDYIGTFEPGNLVMTGPRLPHNWISTNAPAEGVALRDHCIVFDRAPIDRAAERISELKEAFPLLDRSARGIEFFGLSEIALDCFTRIQSRQNMSRLSAFLDFLGVLAEWKDYRLLSNPWTAATEDADSMAQIDAIMGFVNEHYADGLSMERVARNFDMSKSHFSRVFHRRTGNTFTDFLIRLRISRACQLLLQSQAPISTICHDVGFNNVANFNRRFLDVKSMTPSAFRRKFGGDR</sequence>
<dbReference type="Proteomes" id="UP001385892">
    <property type="component" value="Unassembled WGS sequence"/>
</dbReference>
<dbReference type="SUPFAM" id="SSF51215">
    <property type="entry name" value="Regulatory protein AraC"/>
    <property type="match status" value="1"/>
</dbReference>
<dbReference type="InterPro" id="IPR014710">
    <property type="entry name" value="RmlC-like_jellyroll"/>
</dbReference>
<dbReference type="PANTHER" id="PTHR43280:SF27">
    <property type="entry name" value="TRANSCRIPTIONAL REGULATOR MTLR"/>
    <property type="match status" value="1"/>
</dbReference>
<dbReference type="SMART" id="SM00342">
    <property type="entry name" value="HTH_ARAC"/>
    <property type="match status" value="1"/>
</dbReference>
<evidence type="ECO:0000259" key="4">
    <source>
        <dbReference type="PROSITE" id="PS01124"/>
    </source>
</evidence>
<organism evidence="5 6">
    <name type="scientific">Variovorax rhizosphaerae</name>
    <dbReference type="NCBI Taxonomy" id="1836200"/>
    <lineage>
        <taxon>Bacteria</taxon>
        <taxon>Pseudomonadati</taxon>
        <taxon>Pseudomonadota</taxon>
        <taxon>Betaproteobacteria</taxon>
        <taxon>Burkholderiales</taxon>
        <taxon>Comamonadaceae</taxon>
        <taxon>Variovorax</taxon>
    </lineage>
</organism>
<dbReference type="InterPro" id="IPR018062">
    <property type="entry name" value="HTH_AraC-typ_CS"/>
</dbReference>
<dbReference type="InterPro" id="IPR018060">
    <property type="entry name" value="HTH_AraC"/>
</dbReference>
<gene>
    <name evidence="5" type="ORF">WKW82_26835</name>
</gene>
<dbReference type="Gene3D" id="2.60.120.10">
    <property type="entry name" value="Jelly Rolls"/>
    <property type="match status" value="1"/>
</dbReference>
<dbReference type="InterPro" id="IPR037923">
    <property type="entry name" value="HTH-like"/>
</dbReference>
<dbReference type="PROSITE" id="PS01124">
    <property type="entry name" value="HTH_ARAC_FAMILY_2"/>
    <property type="match status" value="1"/>
</dbReference>
<comment type="caution">
    <text evidence="5">The sequence shown here is derived from an EMBL/GenBank/DDBJ whole genome shotgun (WGS) entry which is preliminary data.</text>
</comment>
<dbReference type="PANTHER" id="PTHR43280">
    <property type="entry name" value="ARAC-FAMILY TRANSCRIPTIONAL REGULATOR"/>
    <property type="match status" value="1"/>
</dbReference>
<reference evidence="5 6" key="1">
    <citation type="submission" date="2024-03" db="EMBL/GenBank/DDBJ databases">
        <title>Novel species of the genus Variovorax.</title>
        <authorList>
            <person name="Liu Q."/>
            <person name="Xin Y.-H."/>
        </authorList>
    </citation>
    <scope>NUCLEOTIDE SEQUENCE [LARGE SCALE GENOMIC DNA]</scope>
    <source>
        <strain evidence="5 6">KACC 18900</strain>
    </source>
</reference>
<dbReference type="RefSeq" id="WP_340345563.1">
    <property type="nucleotide sequence ID" value="NZ_JBBKZT010000014.1"/>
</dbReference>
<dbReference type="SUPFAM" id="SSF46689">
    <property type="entry name" value="Homeodomain-like"/>
    <property type="match status" value="2"/>
</dbReference>
<name>A0ABU8WRW4_9BURK</name>
<dbReference type="InterPro" id="IPR009057">
    <property type="entry name" value="Homeodomain-like_sf"/>
</dbReference>
<dbReference type="Pfam" id="PF12833">
    <property type="entry name" value="HTH_18"/>
    <property type="match status" value="1"/>
</dbReference>
<evidence type="ECO:0000313" key="5">
    <source>
        <dbReference type="EMBL" id="MEJ8850281.1"/>
    </source>
</evidence>
<keyword evidence="2" id="KW-0238">DNA-binding</keyword>
<dbReference type="EMBL" id="JBBKZT010000014">
    <property type="protein sequence ID" value="MEJ8850281.1"/>
    <property type="molecule type" value="Genomic_DNA"/>
</dbReference>
<proteinExistence type="predicted"/>
<dbReference type="Gene3D" id="1.10.10.60">
    <property type="entry name" value="Homeodomain-like"/>
    <property type="match status" value="2"/>
</dbReference>
<keyword evidence="6" id="KW-1185">Reference proteome</keyword>
<protein>
    <submittedName>
        <fullName evidence="5">AraC family transcriptional regulator</fullName>
    </submittedName>
</protein>
<evidence type="ECO:0000256" key="3">
    <source>
        <dbReference type="ARBA" id="ARBA00023163"/>
    </source>
</evidence>
<feature type="domain" description="HTH araC/xylS-type" evidence="4">
    <location>
        <begin position="197"/>
        <end position="295"/>
    </location>
</feature>
<accession>A0ABU8WRW4</accession>
<evidence type="ECO:0000256" key="1">
    <source>
        <dbReference type="ARBA" id="ARBA00023015"/>
    </source>
</evidence>
<keyword evidence="3" id="KW-0804">Transcription</keyword>
<evidence type="ECO:0000256" key="2">
    <source>
        <dbReference type="ARBA" id="ARBA00023125"/>
    </source>
</evidence>
<keyword evidence="1" id="KW-0805">Transcription regulation</keyword>